<accession>A0A2K5EUI9</accession>
<evidence type="ECO:0000313" key="1">
    <source>
        <dbReference type="Ensembl" id="ENSANAP00000036818.1"/>
    </source>
</evidence>
<organism evidence="1 2">
    <name type="scientific">Aotus nancymaae</name>
    <name type="common">Ma's night monkey</name>
    <dbReference type="NCBI Taxonomy" id="37293"/>
    <lineage>
        <taxon>Eukaryota</taxon>
        <taxon>Metazoa</taxon>
        <taxon>Chordata</taxon>
        <taxon>Craniata</taxon>
        <taxon>Vertebrata</taxon>
        <taxon>Euteleostomi</taxon>
        <taxon>Mammalia</taxon>
        <taxon>Eutheria</taxon>
        <taxon>Euarchontoglires</taxon>
        <taxon>Primates</taxon>
        <taxon>Haplorrhini</taxon>
        <taxon>Platyrrhini</taxon>
        <taxon>Aotidae</taxon>
        <taxon>Aotus</taxon>
    </lineage>
</organism>
<sequence length="49" mass="5486">MGNFKLMSASTKMVNGRKINGQERGVEEDGQLMPLTIQGKEQLLHLDNK</sequence>
<reference evidence="1" key="2">
    <citation type="submission" date="2025-09" db="UniProtKB">
        <authorList>
            <consortium name="Ensembl"/>
        </authorList>
    </citation>
    <scope>IDENTIFICATION</scope>
</reference>
<keyword evidence="2" id="KW-1185">Reference proteome</keyword>
<dbReference type="Proteomes" id="UP000233020">
    <property type="component" value="Unplaced"/>
</dbReference>
<dbReference type="AlphaFoldDB" id="A0A2K5EUI9"/>
<dbReference type="STRING" id="37293.ENSANAP00000036818"/>
<dbReference type="Ensembl" id="ENSANAT00000054893.1">
    <property type="protein sequence ID" value="ENSANAP00000036818.1"/>
    <property type="gene ID" value="ENSANAG00000035913.1"/>
</dbReference>
<reference evidence="1" key="1">
    <citation type="submission" date="2025-08" db="UniProtKB">
        <authorList>
            <consortium name="Ensembl"/>
        </authorList>
    </citation>
    <scope>IDENTIFICATION</scope>
</reference>
<dbReference type="GeneTree" id="ENSGT00960000186788"/>
<protein>
    <submittedName>
        <fullName evidence="1">Uncharacterized protein</fullName>
    </submittedName>
</protein>
<name>A0A2K5EUI9_AOTNA</name>
<evidence type="ECO:0000313" key="2">
    <source>
        <dbReference type="Proteomes" id="UP000233020"/>
    </source>
</evidence>
<proteinExistence type="predicted"/>